<evidence type="ECO:0000313" key="3">
    <source>
        <dbReference type="Proteomes" id="UP000287447"/>
    </source>
</evidence>
<dbReference type="Pfam" id="PF17131">
    <property type="entry name" value="LolA_like"/>
    <property type="match status" value="1"/>
</dbReference>
<reference evidence="3" key="1">
    <citation type="submission" date="2019-01" db="EMBL/GenBank/DDBJ databases">
        <title>Gri0909 isolated from a small marine red alga.</title>
        <authorList>
            <person name="Kim J."/>
            <person name="Jeong S.E."/>
            <person name="Jeon C.O."/>
        </authorList>
    </citation>
    <scope>NUCLEOTIDE SEQUENCE [LARGE SCALE GENOMIC DNA]</scope>
    <source>
        <strain evidence="3">Gri0909</strain>
    </source>
</reference>
<name>A0A437QZ02_9PROT</name>
<dbReference type="CDD" id="cd16329">
    <property type="entry name" value="LolA_like"/>
    <property type="match status" value="1"/>
</dbReference>
<protein>
    <submittedName>
        <fullName evidence="2">Outer membrane lipoprotein-sorting protein</fullName>
    </submittedName>
</protein>
<evidence type="ECO:0000259" key="1">
    <source>
        <dbReference type="Pfam" id="PF17131"/>
    </source>
</evidence>
<gene>
    <name evidence="2" type="ORF">EOI86_03325</name>
</gene>
<dbReference type="InterPro" id="IPR033399">
    <property type="entry name" value="TP_0789-like"/>
</dbReference>
<organism evidence="2 3">
    <name type="scientific">Hwanghaeella grinnelliae</name>
    <dbReference type="NCBI Taxonomy" id="2500179"/>
    <lineage>
        <taxon>Bacteria</taxon>
        <taxon>Pseudomonadati</taxon>
        <taxon>Pseudomonadota</taxon>
        <taxon>Alphaproteobacteria</taxon>
        <taxon>Rhodospirillales</taxon>
        <taxon>Rhodospirillaceae</taxon>
        <taxon>Hwanghaeella</taxon>
    </lineage>
</organism>
<proteinExistence type="predicted"/>
<dbReference type="AlphaFoldDB" id="A0A437QZ02"/>
<sequence length="275" mass="31789">MNTSRYWSGLILALLITGAAVGLAILSNKAHAGPAEDQKGLEIAQEIDRRDLGFGDSKTEMEMILTNRTGESSTRKLRLETLEVPDSEEGDKSLTIFDHPRDIKGTAFLSFTKILEPDDQWLYLPALKRVKRISSANKSGPFVGSEFAYEDLTSFEVAKYSYTWLRDEPCGEMDCFVIERIPQYERSGYSKQIAWVDAAEYRIVKVDFYDRKDTLLKTLESSEWQQYLDQYWRPHRMHMVNHQTGKETTLTFQPYQFREGVNEANFNQSRLARLR</sequence>
<keyword evidence="3" id="KW-1185">Reference proteome</keyword>
<dbReference type="Gene3D" id="2.50.20.10">
    <property type="entry name" value="Lipoprotein localisation LolA/LolB/LppX"/>
    <property type="match status" value="1"/>
</dbReference>
<feature type="domain" description="Uncharacterized protein TP-0789" evidence="1">
    <location>
        <begin position="91"/>
        <end position="273"/>
    </location>
</feature>
<comment type="caution">
    <text evidence="2">The sequence shown here is derived from an EMBL/GenBank/DDBJ whole genome shotgun (WGS) entry which is preliminary data.</text>
</comment>
<dbReference type="OrthoDB" id="9803781at2"/>
<keyword evidence="2" id="KW-0449">Lipoprotein</keyword>
<dbReference type="EMBL" id="SADE01000001">
    <property type="protein sequence ID" value="RVU39731.1"/>
    <property type="molecule type" value="Genomic_DNA"/>
</dbReference>
<dbReference type="Proteomes" id="UP000287447">
    <property type="component" value="Unassembled WGS sequence"/>
</dbReference>
<evidence type="ECO:0000313" key="2">
    <source>
        <dbReference type="EMBL" id="RVU39731.1"/>
    </source>
</evidence>
<accession>A0A437QZ02</accession>